<evidence type="ECO:0000313" key="2">
    <source>
        <dbReference type="Proteomes" id="UP000593571"/>
    </source>
</evidence>
<organism evidence="1 2">
    <name type="scientific">Rousettus aegyptiacus</name>
    <name type="common">Egyptian fruit bat</name>
    <name type="synonym">Pteropus aegyptiacus</name>
    <dbReference type="NCBI Taxonomy" id="9407"/>
    <lineage>
        <taxon>Eukaryota</taxon>
        <taxon>Metazoa</taxon>
        <taxon>Chordata</taxon>
        <taxon>Craniata</taxon>
        <taxon>Vertebrata</taxon>
        <taxon>Euteleostomi</taxon>
        <taxon>Mammalia</taxon>
        <taxon>Eutheria</taxon>
        <taxon>Laurasiatheria</taxon>
        <taxon>Chiroptera</taxon>
        <taxon>Yinpterochiroptera</taxon>
        <taxon>Pteropodoidea</taxon>
        <taxon>Pteropodidae</taxon>
        <taxon>Rousettinae</taxon>
        <taxon>Rousettus</taxon>
    </lineage>
</organism>
<sequence>MEENRSVLSSELGQEPNNWNRASQIFQSLLKCICTIWGFLKCTCILLNVDLWFLGWALDSASLTCPQVIVKAAYLQTTFSVVRGQNIMLSSTFVHSLVQIFFCHLARTHEFTSLHLPVYLHALYICLN</sequence>
<keyword evidence="2" id="KW-1185">Reference proteome</keyword>
<protein>
    <submittedName>
        <fullName evidence="1">Uncharacterized protein</fullName>
    </submittedName>
</protein>
<proteinExistence type="predicted"/>
<accession>A0A7J8HT83</accession>
<gene>
    <name evidence="1" type="ORF">HJG63_011050</name>
</gene>
<dbReference type="EMBL" id="JACASE010000004">
    <property type="protein sequence ID" value="KAF6474932.1"/>
    <property type="molecule type" value="Genomic_DNA"/>
</dbReference>
<evidence type="ECO:0000313" key="1">
    <source>
        <dbReference type="EMBL" id="KAF6474932.1"/>
    </source>
</evidence>
<reference evidence="1 2" key="1">
    <citation type="journal article" date="2020" name="Nature">
        <title>Six reference-quality genomes reveal evolution of bat adaptations.</title>
        <authorList>
            <person name="Jebb D."/>
            <person name="Huang Z."/>
            <person name="Pippel M."/>
            <person name="Hughes G.M."/>
            <person name="Lavrichenko K."/>
            <person name="Devanna P."/>
            <person name="Winkler S."/>
            <person name="Jermiin L.S."/>
            <person name="Skirmuntt E.C."/>
            <person name="Katzourakis A."/>
            <person name="Burkitt-Gray L."/>
            <person name="Ray D.A."/>
            <person name="Sullivan K.A.M."/>
            <person name="Roscito J.G."/>
            <person name="Kirilenko B.M."/>
            <person name="Davalos L.M."/>
            <person name="Corthals A.P."/>
            <person name="Power M.L."/>
            <person name="Jones G."/>
            <person name="Ransome R.D."/>
            <person name="Dechmann D.K.N."/>
            <person name="Locatelli A.G."/>
            <person name="Puechmaille S.J."/>
            <person name="Fedrigo O."/>
            <person name="Jarvis E.D."/>
            <person name="Hiller M."/>
            <person name="Vernes S.C."/>
            <person name="Myers E.W."/>
            <person name="Teeling E.C."/>
        </authorList>
    </citation>
    <scope>NUCLEOTIDE SEQUENCE [LARGE SCALE GENOMIC DNA]</scope>
    <source>
        <strain evidence="1">MRouAeg1</strain>
        <tissue evidence="1">Muscle</tissue>
    </source>
</reference>
<name>A0A7J8HT83_ROUAE</name>
<dbReference type="Proteomes" id="UP000593571">
    <property type="component" value="Unassembled WGS sequence"/>
</dbReference>
<comment type="caution">
    <text evidence="1">The sequence shown here is derived from an EMBL/GenBank/DDBJ whole genome shotgun (WGS) entry which is preliminary data.</text>
</comment>
<dbReference type="AlphaFoldDB" id="A0A7J8HT83"/>